<dbReference type="Gene3D" id="3.40.50.1000">
    <property type="entry name" value="HAD superfamily/HAD-like"/>
    <property type="match status" value="1"/>
</dbReference>
<proteinExistence type="inferred from homology"/>
<evidence type="ECO:0000256" key="1">
    <source>
        <dbReference type="ARBA" id="ARBA00009589"/>
    </source>
</evidence>
<dbReference type="InterPro" id="IPR023214">
    <property type="entry name" value="HAD_sf"/>
</dbReference>
<sequence>MKNMNICIDIDGTITDPYYWIESANKYFNKSITADKVTQYELHKIIGITRDEYINFYNKIKFKLHTEETIRKDAVEVTQKLAKLNNIYFVTAREKCLEIITHKYLNKYEIPYDGVYVLGSTHKVDTAKSLNCDIFIEDSYENAIELSKSNFKVLLVDTNYNRLPLNQNITRILNWNEIYTTIKKMLLQEKAM</sequence>
<reference evidence="5" key="1">
    <citation type="journal article" date="2014" name="Biotechnol. Biofuels">
        <title>Comparison of single-molecule sequencing and hybrid approaches for finishing the genome of Clostridium autoethanogenum and analysis of CRISPR systems in industrial relevant Clostridia.</title>
        <authorList>
            <person name="Brown S.D."/>
            <person name="Nagaraju S."/>
            <person name="Utturkar S."/>
            <person name="De Tissera S."/>
            <person name="Segovia S."/>
            <person name="Mitchell W."/>
            <person name="Land M.L."/>
            <person name="Dassanayake A."/>
            <person name="Kopke M."/>
        </authorList>
    </citation>
    <scope>NUCLEOTIDE SEQUENCE [LARGE SCALE GENOMIC DNA]</scope>
    <source>
        <strain evidence="5">DSM 10061</strain>
    </source>
</reference>
<comment type="similarity">
    <text evidence="1 3">Belongs to the 5'(3')-deoxyribonucleotidase family.</text>
</comment>
<dbReference type="PANTHER" id="PTHR35134">
    <property type="entry name" value="NUCLEOTIDASE YQFW-RELATED"/>
    <property type="match status" value="1"/>
</dbReference>
<dbReference type="RefSeq" id="WP_029170070.1">
    <property type="nucleotide sequence ID" value="NC_022592.1"/>
</dbReference>
<name>A0ABM5NUF7_9CLOT</name>
<protein>
    <recommendedName>
        <fullName evidence="3">Nucleotidase</fullName>
        <ecNumber evidence="3">3.1.3.-</ecNumber>
    </recommendedName>
</protein>
<dbReference type="PIRSF" id="PIRSF021362">
    <property type="entry name" value="UCP021362_HAD"/>
    <property type="match status" value="1"/>
</dbReference>
<dbReference type="EC" id="3.1.3.-" evidence="3"/>
<keyword evidence="5" id="KW-1185">Reference proteome</keyword>
<evidence type="ECO:0000313" key="5">
    <source>
        <dbReference type="Proteomes" id="UP000017590"/>
    </source>
</evidence>
<gene>
    <name evidence="4" type="ORF">CAETHG_1766</name>
</gene>
<evidence type="ECO:0000256" key="2">
    <source>
        <dbReference type="ARBA" id="ARBA00022801"/>
    </source>
</evidence>
<accession>A0ABM5NUF7</accession>
<dbReference type="InterPro" id="IPR052419">
    <property type="entry name" value="5_3-deoxyribonucleotidase-like"/>
</dbReference>
<dbReference type="InterPro" id="IPR036412">
    <property type="entry name" value="HAD-like_sf"/>
</dbReference>
<keyword evidence="2 3" id="KW-0378">Hydrolase</keyword>
<evidence type="ECO:0000313" key="4">
    <source>
        <dbReference type="EMBL" id="AGY75985.2"/>
    </source>
</evidence>
<dbReference type="SUPFAM" id="SSF56784">
    <property type="entry name" value="HAD-like"/>
    <property type="match status" value="1"/>
</dbReference>
<dbReference type="Proteomes" id="UP000017590">
    <property type="component" value="Chromosome"/>
</dbReference>
<dbReference type="PANTHER" id="PTHR35134:SF2">
    <property type="entry name" value="NUCLEOTIDASE YQFW-RELATED"/>
    <property type="match status" value="1"/>
</dbReference>
<dbReference type="InterPro" id="IPR009206">
    <property type="entry name" value="Nucleotidase_putative"/>
</dbReference>
<dbReference type="EMBL" id="CP006763">
    <property type="protein sequence ID" value="AGY75985.2"/>
    <property type="molecule type" value="Genomic_DNA"/>
</dbReference>
<organism evidence="4 5">
    <name type="scientific">Clostridium autoethanogenum DSM 10061</name>
    <dbReference type="NCBI Taxonomy" id="1341692"/>
    <lineage>
        <taxon>Bacteria</taxon>
        <taxon>Bacillati</taxon>
        <taxon>Bacillota</taxon>
        <taxon>Clostridia</taxon>
        <taxon>Eubacteriales</taxon>
        <taxon>Clostridiaceae</taxon>
        <taxon>Clostridium</taxon>
    </lineage>
</organism>
<evidence type="ECO:0000256" key="3">
    <source>
        <dbReference type="PIRNR" id="PIRNR021362"/>
    </source>
</evidence>
<dbReference type="Pfam" id="PF06941">
    <property type="entry name" value="NT5C"/>
    <property type="match status" value="1"/>
</dbReference>
<dbReference type="InterPro" id="IPR010708">
    <property type="entry name" value="5'(3')-deoxyribonucleotidase"/>
</dbReference>